<dbReference type="EMBL" id="JAMZDY010000001">
    <property type="protein sequence ID" value="MCP2370293.1"/>
    <property type="molecule type" value="Genomic_DNA"/>
</dbReference>
<evidence type="ECO:0000256" key="4">
    <source>
        <dbReference type="ARBA" id="ARBA00013076"/>
    </source>
</evidence>
<dbReference type="SUPFAM" id="SSF51905">
    <property type="entry name" value="FAD/NAD(P)-binding domain"/>
    <property type="match status" value="2"/>
</dbReference>
<keyword evidence="6" id="KW-0285">Flavoprotein</keyword>
<evidence type="ECO:0000256" key="5">
    <source>
        <dbReference type="ARBA" id="ARBA00016406"/>
    </source>
</evidence>
<dbReference type="GO" id="GO:0047091">
    <property type="term" value="F:L-lysine 6-monooxygenase (NADPH) activity"/>
    <property type="evidence" value="ECO:0007669"/>
    <property type="project" value="UniProtKB-EC"/>
</dbReference>
<dbReference type="Gene3D" id="3.50.50.60">
    <property type="entry name" value="FAD/NAD(P)-binding domain"/>
    <property type="match status" value="1"/>
</dbReference>
<keyword evidence="18" id="KW-1185">Reference proteome</keyword>
<keyword evidence="7" id="KW-0274">FAD</keyword>
<keyword evidence="9 17" id="KW-0560">Oxidoreductase</keyword>
<evidence type="ECO:0000256" key="6">
    <source>
        <dbReference type="ARBA" id="ARBA00022630"/>
    </source>
</evidence>
<evidence type="ECO:0000256" key="3">
    <source>
        <dbReference type="ARBA" id="ARBA00007588"/>
    </source>
</evidence>
<evidence type="ECO:0000256" key="9">
    <source>
        <dbReference type="ARBA" id="ARBA00023002"/>
    </source>
</evidence>
<comment type="caution">
    <text evidence="17">The sequence shown here is derived from an EMBL/GenBank/DDBJ whole genome shotgun (WGS) entry which is preliminary data.</text>
</comment>
<accession>A0A9X2H0G9</accession>
<dbReference type="InterPro" id="IPR036188">
    <property type="entry name" value="FAD/NAD-bd_sf"/>
</dbReference>
<keyword evidence="8" id="KW-0521">NADP</keyword>
<comment type="catalytic activity">
    <reaction evidence="15">
        <text>L-lysine + NADPH + O2 = N(6)-hydroxy-L-lysine + NADP(+) + H2O</text>
        <dbReference type="Rhea" id="RHEA:23228"/>
        <dbReference type="ChEBI" id="CHEBI:15377"/>
        <dbReference type="ChEBI" id="CHEBI:15379"/>
        <dbReference type="ChEBI" id="CHEBI:32551"/>
        <dbReference type="ChEBI" id="CHEBI:57783"/>
        <dbReference type="ChEBI" id="CHEBI:57820"/>
        <dbReference type="ChEBI" id="CHEBI:58349"/>
        <dbReference type="EC" id="1.14.13.59"/>
    </reaction>
</comment>
<protein>
    <recommendedName>
        <fullName evidence="5">L-lysine N6-monooxygenase MbtG</fullName>
        <ecNumber evidence="4">1.14.13.59</ecNumber>
    </recommendedName>
    <alternativeName>
        <fullName evidence="14">Lysine 6-N-hydroxylase</fullName>
    </alternativeName>
    <alternativeName>
        <fullName evidence="13">Lysine N6-hydroxylase</fullName>
    </alternativeName>
    <alternativeName>
        <fullName evidence="11">Lysine-N-oxygenase</fullName>
    </alternativeName>
    <alternativeName>
        <fullName evidence="12">Mycobactin synthase protein G</fullName>
    </alternativeName>
</protein>
<dbReference type="InterPro" id="IPR025700">
    <property type="entry name" value="Lys/Orn_oxygenase"/>
</dbReference>
<comment type="similarity">
    <text evidence="3">Belongs to the lysine N(6)-hydroxylase/L-ornithine N(5)-oxygenase family.</text>
</comment>
<sequence>MSGATGYDDPGIAGSARVHDLVGIGIGPFNLGLACLVEPLALDAVFLDRADGFAWHHGMMLDGATIQVPFMADLVTMADPTSPFSFLNWLKHSGRLYPFYIRESFYPLRAEYDAYCRWASEQLPSLRWGRDVVSVEHDEVRDVYTVRALDLETGSVETYAARHVVLGIGTAPTVPAALRDLPGLVVHSSDYLPNRERLQAAGSITVVGSGQSAAEIYRDLLGETRGADAAGEPSSDGYRLDWITRSPRFFPMEYTKLTLEMTSPEYTDHFHGLPLALRERLGREQRGLYKGISGELIDEIYDLLYELSASGPVPTTLLTDTEVLGATWDGTRFRLRLRHAQLEQEHERETDALVLATGYSAQVPAFLDPVRDRFDWDALGRLDVARDYSIDAGRGRVFVQNGEEHTHGLTAPDLGFGAWRNAQIIAKICGHEIYPLERSIAFQQFGVPDGSRDGAGAPPRPAGPPVEERSVSRPAGPPVEERSVSRPAGPPVEERSVSRPAGSGSRDGAGAPPRPAGPPVEERSVSRPAGVLR</sequence>
<evidence type="ECO:0000256" key="15">
    <source>
        <dbReference type="ARBA" id="ARBA00048407"/>
    </source>
</evidence>
<organism evidence="17 18">
    <name type="scientific">Agromyces terreus</name>
    <dbReference type="NCBI Taxonomy" id="424795"/>
    <lineage>
        <taxon>Bacteria</taxon>
        <taxon>Bacillati</taxon>
        <taxon>Actinomycetota</taxon>
        <taxon>Actinomycetes</taxon>
        <taxon>Micrococcales</taxon>
        <taxon>Microbacteriaceae</taxon>
        <taxon>Agromyces</taxon>
    </lineage>
</organism>
<dbReference type="PANTHER" id="PTHR42802">
    <property type="entry name" value="MONOOXYGENASE"/>
    <property type="match status" value="1"/>
</dbReference>
<comment type="cofactor">
    <cofactor evidence="1">
        <name>FAD</name>
        <dbReference type="ChEBI" id="CHEBI:57692"/>
    </cofactor>
</comment>
<keyword evidence="10" id="KW-0503">Monooxygenase</keyword>
<evidence type="ECO:0000313" key="18">
    <source>
        <dbReference type="Proteomes" id="UP001139722"/>
    </source>
</evidence>
<dbReference type="AlphaFoldDB" id="A0A9X2H0G9"/>
<dbReference type="EC" id="1.14.13.59" evidence="4"/>
<reference evidence="17" key="1">
    <citation type="submission" date="2022-06" db="EMBL/GenBank/DDBJ databases">
        <title>Sequencing the genomes of 1000 actinobacteria strains.</title>
        <authorList>
            <person name="Klenk H.-P."/>
        </authorList>
    </citation>
    <scope>NUCLEOTIDE SEQUENCE</scope>
    <source>
        <strain evidence="17">DSM 22016</strain>
    </source>
</reference>
<feature type="region of interest" description="Disordered" evidence="16">
    <location>
        <begin position="447"/>
        <end position="533"/>
    </location>
</feature>
<evidence type="ECO:0000256" key="11">
    <source>
        <dbReference type="ARBA" id="ARBA00029939"/>
    </source>
</evidence>
<gene>
    <name evidence="17" type="ORF">BJ978_000969</name>
</gene>
<evidence type="ECO:0000256" key="16">
    <source>
        <dbReference type="SAM" id="MobiDB-lite"/>
    </source>
</evidence>
<evidence type="ECO:0000313" key="17">
    <source>
        <dbReference type="EMBL" id="MCP2370293.1"/>
    </source>
</evidence>
<evidence type="ECO:0000256" key="2">
    <source>
        <dbReference type="ARBA" id="ARBA00004924"/>
    </source>
</evidence>
<name>A0A9X2H0G9_9MICO</name>
<dbReference type="PANTHER" id="PTHR42802:SF1">
    <property type="entry name" value="L-ORNITHINE N(5)-MONOOXYGENASE"/>
    <property type="match status" value="1"/>
</dbReference>
<evidence type="ECO:0000256" key="13">
    <source>
        <dbReference type="ARBA" id="ARBA00032493"/>
    </source>
</evidence>
<evidence type="ECO:0000256" key="1">
    <source>
        <dbReference type="ARBA" id="ARBA00001974"/>
    </source>
</evidence>
<dbReference type="Pfam" id="PF13434">
    <property type="entry name" value="Lys_Orn_oxgnase"/>
    <property type="match status" value="1"/>
</dbReference>
<evidence type="ECO:0000256" key="8">
    <source>
        <dbReference type="ARBA" id="ARBA00022857"/>
    </source>
</evidence>
<proteinExistence type="inferred from homology"/>
<evidence type="ECO:0000256" key="12">
    <source>
        <dbReference type="ARBA" id="ARBA00031158"/>
    </source>
</evidence>
<evidence type="ECO:0000256" key="7">
    <source>
        <dbReference type="ARBA" id="ARBA00022827"/>
    </source>
</evidence>
<evidence type="ECO:0000256" key="14">
    <source>
        <dbReference type="ARBA" id="ARBA00032738"/>
    </source>
</evidence>
<dbReference type="OrthoDB" id="7527071at2"/>
<evidence type="ECO:0000256" key="10">
    <source>
        <dbReference type="ARBA" id="ARBA00023033"/>
    </source>
</evidence>
<dbReference type="RefSeq" id="WP_156998533.1">
    <property type="nucleotide sequence ID" value="NZ_JAMZDY010000001.1"/>
</dbReference>
<dbReference type="Proteomes" id="UP001139722">
    <property type="component" value="Unassembled WGS sequence"/>
</dbReference>
<comment type="pathway">
    <text evidence="2">Siderophore biosynthesis.</text>
</comment>